<accession>A0ABP5KPF6</accession>
<dbReference type="SUPFAM" id="SSF46894">
    <property type="entry name" value="C-terminal effector domain of the bipartite response regulators"/>
    <property type="match status" value="1"/>
</dbReference>
<evidence type="ECO:0000256" key="2">
    <source>
        <dbReference type="ARBA" id="ARBA00023012"/>
    </source>
</evidence>
<name>A0ABP5KPF6_9ACTN</name>
<dbReference type="Gene3D" id="3.40.50.2300">
    <property type="match status" value="1"/>
</dbReference>
<dbReference type="Gene3D" id="6.10.250.690">
    <property type="match status" value="1"/>
</dbReference>
<comment type="caution">
    <text evidence="11">The sequence shown here is derived from an EMBL/GenBank/DDBJ whole genome shotgun (WGS) entry which is preliminary data.</text>
</comment>
<evidence type="ECO:0000313" key="12">
    <source>
        <dbReference type="Proteomes" id="UP001501771"/>
    </source>
</evidence>
<dbReference type="InterPro" id="IPR036388">
    <property type="entry name" value="WH-like_DNA-bd_sf"/>
</dbReference>
<feature type="compositionally biased region" description="Low complexity" evidence="8">
    <location>
        <begin position="163"/>
        <end position="180"/>
    </location>
</feature>
<dbReference type="PROSITE" id="PS50110">
    <property type="entry name" value="RESPONSE_REGULATORY"/>
    <property type="match status" value="1"/>
</dbReference>
<dbReference type="InterPro" id="IPR039420">
    <property type="entry name" value="WalR-like"/>
</dbReference>
<evidence type="ECO:0000259" key="10">
    <source>
        <dbReference type="PROSITE" id="PS51755"/>
    </source>
</evidence>
<dbReference type="SUPFAM" id="SSF52172">
    <property type="entry name" value="CheY-like"/>
    <property type="match status" value="1"/>
</dbReference>
<dbReference type="InterPro" id="IPR001867">
    <property type="entry name" value="OmpR/PhoB-type_DNA-bd"/>
</dbReference>
<protein>
    <recommendedName>
        <fullName evidence="13">Response regulator transcription factor</fullName>
    </recommendedName>
</protein>
<dbReference type="EMBL" id="BAAAQR010000001">
    <property type="protein sequence ID" value="GAA2135504.1"/>
    <property type="molecule type" value="Genomic_DNA"/>
</dbReference>
<dbReference type="CDD" id="cd17574">
    <property type="entry name" value="REC_OmpR"/>
    <property type="match status" value="1"/>
</dbReference>
<keyword evidence="12" id="KW-1185">Reference proteome</keyword>
<organism evidence="11 12">
    <name type="scientific">Nocardioides koreensis</name>
    <dbReference type="NCBI Taxonomy" id="433651"/>
    <lineage>
        <taxon>Bacteria</taxon>
        <taxon>Bacillati</taxon>
        <taxon>Actinomycetota</taxon>
        <taxon>Actinomycetes</taxon>
        <taxon>Propionibacteriales</taxon>
        <taxon>Nocardioidaceae</taxon>
        <taxon>Nocardioides</taxon>
    </lineage>
</organism>
<feature type="compositionally biased region" description="Low complexity" evidence="8">
    <location>
        <begin position="136"/>
        <end position="151"/>
    </location>
</feature>
<proteinExistence type="predicted"/>
<feature type="domain" description="OmpR/PhoB-type" evidence="10">
    <location>
        <begin position="203"/>
        <end position="311"/>
    </location>
</feature>
<gene>
    <name evidence="11" type="ORF">GCM10009844_00830</name>
</gene>
<dbReference type="CDD" id="cd00383">
    <property type="entry name" value="trans_reg_C"/>
    <property type="match status" value="1"/>
</dbReference>
<dbReference type="SMART" id="SM00862">
    <property type="entry name" value="Trans_reg_C"/>
    <property type="match status" value="1"/>
</dbReference>
<reference evidence="12" key="1">
    <citation type="journal article" date="2019" name="Int. J. Syst. Evol. Microbiol.">
        <title>The Global Catalogue of Microorganisms (GCM) 10K type strain sequencing project: providing services to taxonomists for standard genome sequencing and annotation.</title>
        <authorList>
            <consortium name="The Broad Institute Genomics Platform"/>
            <consortium name="The Broad Institute Genome Sequencing Center for Infectious Disease"/>
            <person name="Wu L."/>
            <person name="Ma J."/>
        </authorList>
    </citation>
    <scope>NUCLEOTIDE SEQUENCE [LARGE SCALE GENOMIC DNA]</scope>
    <source>
        <strain evidence="12">JCM 16022</strain>
    </source>
</reference>
<dbReference type="InterPro" id="IPR016032">
    <property type="entry name" value="Sig_transdc_resp-reg_C-effctor"/>
</dbReference>
<keyword evidence="1 6" id="KW-0597">Phosphoprotein</keyword>
<feature type="region of interest" description="Disordered" evidence="8">
    <location>
        <begin position="115"/>
        <end position="198"/>
    </location>
</feature>
<feature type="compositionally biased region" description="Basic and acidic residues" evidence="8">
    <location>
        <begin position="115"/>
        <end position="129"/>
    </location>
</feature>
<feature type="compositionally biased region" description="Low complexity" evidence="8">
    <location>
        <begin position="189"/>
        <end position="198"/>
    </location>
</feature>
<evidence type="ECO:0000256" key="4">
    <source>
        <dbReference type="ARBA" id="ARBA00023125"/>
    </source>
</evidence>
<dbReference type="SMART" id="SM00448">
    <property type="entry name" value="REC"/>
    <property type="match status" value="1"/>
</dbReference>
<evidence type="ECO:0000256" key="8">
    <source>
        <dbReference type="SAM" id="MobiDB-lite"/>
    </source>
</evidence>
<evidence type="ECO:0000313" key="11">
    <source>
        <dbReference type="EMBL" id="GAA2135504.1"/>
    </source>
</evidence>
<dbReference type="RefSeq" id="WP_344145880.1">
    <property type="nucleotide sequence ID" value="NZ_BAAAQR010000001.1"/>
</dbReference>
<evidence type="ECO:0000256" key="7">
    <source>
        <dbReference type="PROSITE-ProRule" id="PRU01091"/>
    </source>
</evidence>
<dbReference type="InterPro" id="IPR001789">
    <property type="entry name" value="Sig_transdc_resp-reg_receiver"/>
</dbReference>
<feature type="modified residue" description="4-aspartylphosphate" evidence="6">
    <location>
        <position position="56"/>
    </location>
</feature>
<keyword evidence="2" id="KW-0902">Two-component regulatory system</keyword>
<dbReference type="PANTHER" id="PTHR48111:SF1">
    <property type="entry name" value="TWO-COMPONENT RESPONSE REGULATOR ORR33"/>
    <property type="match status" value="1"/>
</dbReference>
<keyword evidence="4 7" id="KW-0238">DNA-binding</keyword>
<keyword evidence="3" id="KW-0805">Transcription regulation</keyword>
<evidence type="ECO:0000256" key="3">
    <source>
        <dbReference type="ARBA" id="ARBA00023015"/>
    </source>
</evidence>
<feature type="DNA-binding region" description="OmpR/PhoB-type" evidence="7">
    <location>
        <begin position="203"/>
        <end position="311"/>
    </location>
</feature>
<keyword evidence="5" id="KW-0804">Transcription</keyword>
<dbReference type="Proteomes" id="UP001501771">
    <property type="component" value="Unassembled WGS sequence"/>
</dbReference>
<dbReference type="Pfam" id="PF00072">
    <property type="entry name" value="Response_reg"/>
    <property type="match status" value="1"/>
</dbReference>
<dbReference type="InterPro" id="IPR011006">
    <property type="entry name" value="CheY-like_superfamily"/>
</dbReference>
<dbReference type="Pfam" id="PF00486">
    <property type="entry name" value="Trans_reg_C"/>
    <property type="match status" value="1"/>
</dbReference>
<evidence type="ECO:0000256" key="5">
    <source>
        <dbReference type="ARBA" id="ARBA00023163"/>
    </source>
</evidence>
<evidence type="ECO:0000259" key="9">
    <source>
        <dbReference type="PROSITE" id="PS50110"/>
    </source>
</evidence>
<feature type="domain" description="Response regulatory" evidence="9">
    <location>
        <begin position="7"/>
        <end position="120"/>
    </location>
</feature>
<sequence length="313" mass="33892">MSGDEWVAVIIEDDPDVRDLIDIVLTQSGFRTVVTENGPAGVEAVRAHNPLITTLDVNMPGMDGFAVAKRLREFSSTYLIMITALADEIDVVQGFEAGADDYLVKPFRPRELRARADSMLRRPRARSEKPSGWSDTAPEPTTPPTTATEPAPSTPQPFVTPRLATVETPPAPTPLAEAPTAPRPRHAAPQRAAATADAPPLDFSSLQSNGLSLVLNGDSRIVQVNGESVELTSAEFDLLASLLGTGRRVRSKADLVLTMRGQQYVSSYFVNEADKQAVEEHIAGLRRKLHDDGPTPRYIETVRDVGYRMAAAG</sequence>
<dbReference type="PROSITE" id="PS51755">
    <property type="entry name" value="OMPR_PHOB"/>
    <property type="match status" value="1"/>
</dbReference>
<dbReference type="PANTHER" id="PTHR48111">
    <property type="entry name" value="REGULATOR OF RPOS"/>
    <property type="match status" value="1"/>
</dbReference>
<dbReference type="Gene3D" id="1.10.10.10">
    <property type="entry name" value="Winged helix-like DNA-binding domain superfamily/Winged helix DNA-binding domain"/>
    <property type="match status" value="1"/>
</dbReference>
<evidence type="ECO:0008006" key="13">
    <source>
        <dbReference type="Google" id="ProtNLM"/>
    </source>
</evidence>
<evidence type="ECO:0000256" key="1">
    <source>
        <dbReference type="ARBA" id="ARBA00022553"/>
    </source>
</evidence>
<evidence type="ECO:0000256" key="6">
    <source>
        <dbReference type="PROSITE-ProRule" id="PRU00169"/>
    </source>
</evidence>